<evidence type="ECO:0000313" key="2">
    <source>
        <dbReference type="Proteomes" id="UP000801492"/>
    </source>
</evidence>
<evidence type="ECO:0000313" key="1">
    <source>
        <dbReference type="EMBL" id="KAF2901077.1"/>
    </source>
</evidence>
<sequence length="64" mass="7403">MVFVAPTQVAIVPHVKESMPKKLNKNSKKSYLLHYLILYWIHGHGAPNLKLPVRHFLPLDFINV</sequence>
<gene>
    <name evidence="1" type="ORF">ILUMI_05133</name>
</gene>
<organism evidence="1 2">
    <name type="scientific">Ignelater luminosus</name>
    <name type="common">Cucubano</name>
    <name type="synonym">Pyrophorus luminosus</name>
    <dbReference type="NCBI Taxonomy" id="2038154"/>
    <lineage>
        <taxon>Eukaryota</taxon>
        <taxon>Metazoa</taxon>
        <taxon>Ecdysozoa</taxon>
        <taxon>Arthropoda</taxon>
        <taxon>Hexapoda</taxon>
        <taxon>Insecta</taxon>
        <taxon>Pterygota</taxon>
        <taxon>Neoptera</taxon>
        <taxon>Endopterygota</taxon>
        <taxon>Coleoptera</taxon>
        <taxon>Polyphaga</taxon>
        <taxon>Elateriformia</taxon>
        <taxon>Elateroidea</taxon>
        <taxon>Elateridae</taxon>
        <taxon>Agrypninae</taxon>
        <taxon>Pyrophorini</taxon>
        <taxon>Ignelater</taxon>
    </lineage>
</organism>
<comment type="caution">
    <text evidence="1">The sequence shown here is derived from an EMBL/GenBank/DDBJ whole genome shotgun (WGS) entry which is preliminary data.</text>
</comment>
<proteinExistence type="predicted"/>
<reference evidence="1" key="1">
    <citation type="submission" date="2019-08" db="EMBL/GenBank/DDBJ databases">
        <title>The genome of the North American firefly Photinus pyralis.</title>
        <authorList>
            <consortium name="Photinus pyralis genome working group"/>
            <person name="Fallon T.R."/>
            <person name="Sander Lower S.E."/>
            <person name="Weng J.-K."/>
        </authorList>
    </citation>
    <scope>NUCLEOTIDE SEQUENCE</scope>
    <source>
        <strain evidence="1">TRF0915ILg1</strain>
        <tissue evidence="1">Whole body</tissue>
    </source>
</reference>
<dbReference type="Proteomes" id="UP000801492">
    <property type="component" value="Unassembled WGS sequence"/>
</dbReference>
<accession>A0A8K0GGP1</accession>
<dbReference type="EMBL" id="VTPC01001891">
    <property type="protein sequence ID" value="KAF2901077.1"/>
    <property type="molecule type" value="Genomic_DNA"/>
</dbReference>
<dbReference type="AlphaFoldDB" id="A0A8K0GGP1"/>
<protein>
    <submittedName>
        <fullName evidence="1">Uncharacterized protein</fullName>
    </submittedName>
</protein>
<keyword evidence="2" id="KW-1185">Reference proteome</keyword>
<name>A0A8K0GGP1_IGNLU</name>